<dbReference type="Pfam" id="PF01882">
    <property type="entry name" value="DUF58"/>
    <property type="match status" value="1"/>
</dbReference>
<protein>
    <submittedName>
        <fullName evidence="2">DUF58 domain-containing protein</fullName>
    </submittedName>
</protein>
<feature type="domain" description="VWFA" evidence="1">
    <location>
        <begin position="100"/>
        <end position="264"/>
    </location>
</feature>
<accession>A0ABS8Y490</accession>
<dbReference type="EMBL" id="JAJTWU010000014">
    <property type="protein sequence ID" value="MCE4557946.1"/>
    <property type="molecule type" value="Genomic_DNA"/>
</dbReference>
<dbReference type="InterPro" id="IPR036465">
    <property type="entry name" value="vWFA_dom_sf"/>
</dbReference>
<dbReference type="Proteomes" id="UP001200741">
    <property type="component" value="Unassembled WGS sequence"/>
</dbReference>
<evidence type="ECO:0000259" key="1">
    <source>
        <dbReference type="SMART" id="SM00327"/>
    </source>
</evidence>
<dbReference type="InterPro" id="IPR002881">
    <property type="entry name" value="DUF58"/>
</dbReference>
<comment type="caution">
    <text evidence="2">The sequence shown here is derived from an EMBL/GenBank/DDBJ whole genome shotgun (WGS) entry which is preliminary data.</text>
</comment>
<dbReference type="Gene3D" id="3.40.50.410">
    <property type="entry name" value="von Willebrand factor, type A domain"/>
    <property type="match status" value="1"/>
</dbReference>
<organism evidence="2 3">
    <name type="scientific">Pelomonas cellulosilytica</name>
    <dbReference type="NCBI Taxonomy" id="2906762"/>
    <lineage>
        <taxon>Bacteria</taxon>
        <taxon>Pseudomonadati</taxon>
        <taxon>Pseudomonadota</taxon>
        <taxon>Betaproteobacteria</taxon>
        <taxon>Burkholderiales</taxon>
        <taxon>Sphaerotilaceae</taxon>
        <taxon>Roseateles</taxon>
    </lineage>
</organism>
<dbReference type="InterPro" id="IPR002035">
    <property type="entry name" value="VWF_A"/>
</dbReference>
<name>A0ABS8Y490_9BURK</name>
<dbReference type="RefSeq" id="WP_233375336.1">
    <property type="nucleotide sequence ID" value="NZ_JAJTWU010000014.1"/>
</dbReference>
<dbReference type="SMART" id="SM00327">
    <property type="entry name" value="VWA"/>
    <property type="match status" value="1"/>
</dbReference>
<sequence length="317" mass="33968">MMRWKTAAGAAPGAAQAAPMDGDALFDAAFVAALEPFVLRIAQAQRGGRLAEQRSTARGQGVDFADYKPYVEGDDLRSVDWNTYRRLGKAFVRVYEERQDLPVYLLVDLSRSMFAETPPRIQAALQTALGLAAIALHQQDNVSLLPFSDGLQAPVRALSGGQALSRVMQTLAGYRAAGGSGLAQALAQAAAMPLRRGLMVVISDFFDPAGADAVTTALAQVPHALLLVQMVRDHDTDPRLHPDLQGDVQISDGESSDLLPLTLTPELVERYQSVRRAFQQQLATAAAAVRGQHVTLDAAQPVLAQLTALFSDGGLWL</sequence>
<evidence type="ECO:0000313" key="3">
    <source>
        <dbReference type="Proteomes" id="UP001200741"/>
    </source>
</evidence>
<evidence type="ECO:0000313" key="2">
    <source>
        <dbReference type="EMBL" id="MCE4557946.1"/>
    </source>
</evidence>
<dbReference type="PANTHER" id="PTHR33608:SF7">
    <property type="entry name" value="DUF58 DOMAIN-CONTAINING PROTEIN"/>
    <property type="match status" value="1"/>
</dbReference>
<dbReference type="PANTHER" id="PTHR33608">
    <property type="entry name" value="BLL2464 PROTEIN"/>
    <property type="match status" value="1"/>
</dbReference>
<keyword evidence="3" id="KW-1185">Reference proteome</keyword>
<reference evidence="2 3" key="1">
    <citation type="submission" date="2021-12" db="EMBL/GenBank/DDBJ databases">
        <title>Genome seq of P8.</title>
        <authorList>
            <person name="Seo T."/>
        </authorList>
    </citation>
    <scope>NUCLEOTIDE SEQUENCE [LARGE SCALE GENOMIC DNA]</scope>
    <source>
        <strain evidence="2 3">P8</strain>
    </source>
</reference>
<gene>
    <name evidence="2" type="ORF">LXT13_26505</name>
</gene>
<dbReference type="SUPFAM" id="SSF53300">
    <property type="entry name" value="vWA-like"/>
    <property type="match status" value="1"/>
</dbReference>
<proteinExistence type="predicted"/>